<organism evidence="1 2">
    <name type="scientific">Streptomyces zinciresistens K42</name>
    <dbReference type="NCBI Taxonomy" id="700597"/>
    <lineage>
        <taxon>Bacteria</taxon>
        <taxon>Bacillati</taxon>
        <taxon>Actinomycetota</taxon>
        <taxon>Actinomycetes</taxon>
        <taxon>Kitasatosporales</taxon>
        <taxon>Streptomycetaceae</taxon>
        <taxon>Streptomyces</taxon>
    </lineage>
</organism>
<accession>G2G9Q8</accession>
<dbReference type="EMBL" id="AGBF01000025">
    <property type="protein sequence ID" value="EGX59730.1"/>
    <property type="molecule type" value="Genomic_DNA"/>
</dbReference>
<dbReference type="OrthoDB" id="1447403at2"/>
<comment type="caution">
    <text evidence="1">The sequence shown here is derived from an EMBL/GenBank/DDBJ whole genome shotgun (WGS) entry which is preliminary data.</text>
</comment>
<protein>
    <submittedName>
        <fullName evidence="1">Uncharacterized protein</fullName>
    </submittedName>
</protein>
<proteinExistence type="predicted"/>
<dbReference type="AlphaFoldDB" id="G2G9Q8"/>
<dbReference type="Proteomes" id="UP000004217">
    <property type="component" value="Unassembled WGS sequence"/>
</dbReference>
<dbReference type="PATRIC" id="fig|700597.3.peg.2179"/>
<keyword evidence="2" id="KW-1185">Reference proteome</keyword>
<name>G2G9Q8_9ACTN</name>
<gene>
    <name evidence="1" type="ORF">SZN_11143</name>
</gene>
<evidence type="ECO:0000313" key="2">
    <source>
        <dbReference type="Proteomes" id="UP000004217"/>
    </source>
</evidence>
<reference evidence="1 2" key="1">
    <citation type="submission" date="2011-08" db="EMBL/GenBank/DDBJ databases">
        <authorList>
            <person name="Lin Y."/>
            <person name="Hao X."/>
            <person name="Johnstone L."/>
            <person name="Miller S.J."/>
            <person name="Wei G."/>
            <person name="Rensing C."/>
        </authorList>
    </citation>
    <scope>NUCLEOTIDE SEQUENCE [LARGE SCALE GENOMIC DNA]</scope>
    <source>
        <strain evidence="1 2">K42</strain>
    </source>
</reference>
<dbReference type="RefSeq" id="WP_007494304.1">
    <property type="nucleotide sequence ID" value="NZ_AGBF01000025.1"/>
</dbReference>
<sequence length="130" mass="14032">MAGMETEELIVVWQRVLEPSGASWALFENGTCVVLKEPAGDLADAAVRLLGEYGPVHVGSQAGDFNVLTLKDDMGWLVTGHHPDVMTHVGPDEPADPTHLAVGLHGRAKRHQDGTELRVVHVEDRRPADG</sequence>
<evidence type="ECO:0000313" key="1">
    <source>
        <dbReference type="EMBL" id="EGX59730.1"/>
    </source>
</evidence>